<comment type="caution">
    <text evidence="2">The sequence shown here is derived from an EMBL/GenBank/DDBJ whole genome shotgun (WGS) entry which is preliminary data.</text>
</comment>
<proteinExistence type="predicted"/>
<accession>A0A9Q1GEP9</accession>
<gene>
    <name evidence="2" type="ORF">SKAU_G00030910</name>
</gene>
<reference evidence="2" key="1">
    <citation type="journal article" date="2023" name="Science">
        <title>Genome structures resolve the early diversification of teleost fishes.</title>
        <authorList>
            <person name="Parey E."/>
            <person name="Louis A."/>
            <person name="Montfort J."/>
            <person name="Bouchez O."/>
            <person name="Roques C."/>
            <person name="Iampietro C."/>
            <person name="Lluch J."/>
            <person name="Castinel A."/>
            <person name="Donnadieu C."/>
            <person name="Desvignes T."/>
            <person name="Floi Bucao C."/>
            <person name="Jouanno E."/>
            <person name="Wen M."/>
            <person name="Mejri S."/>
            <person name="Dirks R."/>
            <person name="Jansen H."/>
            <person name="Henkel C."/>
            <person name="Chen W.J."/>
            <person name="Zahm M."/>
            <person name="Cabau C."/>
            <person name="Klopp C."/>
            <person name="Thompson A.W."/>
            <person name="Robinson-Rechavi M."/>
            <person name="Braasch I."/>
            <person name="Lecointre G."/>
            <person name="Bobe J."/>
            <person name="Postlethwait J.H."/>
            <person name="Berthelot C."/>
            <person name="Roest Crollius H."/>
            <person name="Guiguen Y."/>
        </authorList>
    </citation>
    <scope>NUCLEOTIDE SEQUENCE</scope>
    <source>
        <strain evidence="2">WJC10195</strain>
    </source>
</reference>
<evidence type="ECO:0000313" key="3">
    <source>
        <dbReference type="Proteomes" id="UP001152622"/>
    </source>
</evidence>
<dbReference type="EMBL" id="JAINUF010000001">
    <property type="protein sequence ID" value="KAJ8382313.1"/>
    <property type="molecule type" value="Genomic_DNA"/>
</dbReference>
<organism evidence="2 3">
    <name type="scientific">Synaphobranchus kaupii</name>
    <name type="common">Kaup's arrowtooth eel</name>
    <dbReference type="NCBI Taxonomy" id="118154"/>
    <lineage>
        <taxon>Eukaryota</taxon>
        <taxon>Metazoa</taxon>
        <taxon>Chordata</taxon>
        <taxon>Craniata</taxon>
        <taxon>Vertebrata</taxon>
        <taxon>Euteleostomi</taxon>
        <taxon>Actinopterygii</taxon>
        <taxon>Neopterygii</taxon>
        <taxon>Teleostei</taxon>
        <taxon>Anguilliformes</taxon>
        <taxon>Synaphobranchidae</taxon>
        <taxon>Synaphobranchus</taxon>
    </lineage>
</organism>
<evidence type="ECO:0000313" key="2">
    <source>
        <dbReference type="EMBL" id="KAJ8382313.1"/>
    </source>
</evidence>
<dbReference type="Proteomes" id="UP001152622">
    <property type="component" value="Chromosome 1"/>
</dbReference>
<name>A0A9Q1GEP9_SYNKA</name>
<evidence type="ECO:0000256" key="1">
    <source>
        <dbReference type="SAM" id="MobiDB-lite"/>
    </source>
</evidence>
<feature type="region of interest" description="Disordered" evidence="1">
    <location>
        <begin position="1"/>
        <end position="31"/>
    </location>
</feature>
<sequence length="130" mass="14276">MEKHQVKRRGYSEGIPVPCGSPGKQPNQEGEIGVHGAQAWPVSWWAHMGAEAEKGTLLGRDPQLLLAGVLPKKVERQITSVQLETRLRTTVLRAVPLQETHSPRYCITLTSGNKVPHCTGEHTNKQANIA</sequence>
<keyword evidence="3" id="KW-1185">Reference proteome</keyword>
<protein>
    <submittedName>
        <fullName evidence="2">Uncharacterized protein</fullName>
    </submittedName>
</protein>
<dbReference type="AlphaFoldDB" id="A0A9Q1GEP9"/>